<evidence type="ECO:0000256" key="3">
    <source>
        <dbReference type="ARBA" id="ARBA00012535"/>
    </source>
</evidence>
<protein>
    <recommendedName>
        <fullName evidence="4">Tryptophan 2-monooxygenase</fullName>
        <ecNumber evidence="3">1.13.12.3</ecNumber>
    </recommendedName>
</protein>
<dbReference type="GO" id="GO:0009851">
    <property type="term" value="P:auxin biosynthetic process"/>
    <property type="evidence" value="ECO:0007669"/>
    <property type="project" value="UniProtKB-KW"/>
</dbReference>
<dbReference type="Gene3D" id="3.50.50.60">
    <property type="entry name" value="FAD/NAD(P)-binding domain"/>
    <property type="match status" value="2"/>
</dbReference>
<comment type="catalytic activity">
    <reaction evidence="6">
        <text>L-tryptophan + O2 = indole-3-acetamide + CO2 + H2O</text>
        <dbReference type="Rhea" id="RHEA:16165"/>
        <dbReference type="ChEBI" id="CHEBI:15377"/>
        <dbReference type="ChEBI" id="CHEBI:15379"/>
        <dbReference type="ChEBI" id="CHEBI:16031"/>
        <dbReference type="ChEBI" id="CHEBI:16526"/>
        <dbReference type="ChEBI" id="CHEBI:57912"/>
        <dbReference type="EC" id="1.13.12.3"/>
    </reaction>
</comment>
<gene>
    <name evidence="8" type="ORF">A3SI_01376</name>
</gene>
<evidence type="ECO:0000313" key="9">
    <source>
        <dbReference type="Proteomes" id="UP000005551"/>
    </source>
</evidence>
<dbReference type="AlphaFoldDB" id="I5CA41"/>
<keyword evidence="9" id="KW-1185">Reference proteome</keyword>
<dbReference type="Pfam" id="PF01593">
    <property type="entry name" value="Amino_oxidase"/>
    <property type="match status" value="1"/>
</dbReference>
<comment type="caution">
    <text evidence="8">The sequence shown here is derived from an EMBL/GenBank/DDBJ whole genome shotgun (WGS) entry which is preliminary data.</text>
</comment>
<evidence type="ECO:0000256" key="4">
    <source>
        <dbReference type="ARBA" id="ARBA00017871"/>
    </source>
</evidence>
<keyword evidence="5" id="KW-0073">Auxin biosynthesis</keyword>
<evidence type="ECO:0000256" key="6">
    <source>
        <dbReference type="ARBA" id="ARBA00047321"/>
    </source>
</evidence>
<dbReference type="RefSeq" id="WP_009053242.1">
    <property type="nucleotide sequence ID" value="NZ_AJYA01000002.1"/>
</dbReference>
<organism evidence="8 9">
    <name type="scientific">Nitritalea halalkaliphila LW7</name>
    <dbReference type="NCBI Taxonomy" id="1189621"/>
    <lineage>
        <taxon>Bacteria</taxon>
        <taxon>Pseudomonadati</taxon>
        <taxon>Bacteroidota</taxon>
        <taxon>Cytophagia</taxon>
        <taxon>Cytophagales</taxon>
        <taxon>Cyclobacteriaceae</taxon>
        <taxon>Nitritalea</taxon>
    </lineage>
</organism>
<dbReference type="SUPFAM" id="SSF54373">
    <property type="entry name" value="FAD-linked reductases, C-terminal domain"/>
    <property type="match status" value="1"/>
</dbReference>
<evidence type="ECO:0000256" key="5">
    <source>
        <dbReference type="ARBA" id="ARBA00023070"/>
    </source>
</evidence>
<dbReference type="EMBL" id="AJYA01000002">
    <property type="protein sequence ID" value="EIM78693.1"/>
    <property type="molecule type" value="Genomic_DNA"/>
</dbReference>
<name>I5CA41_9BACT</name>
<dbReference type="PRINTS" id="PR00420">
    <property type="entry name" value="RNGMNOXGNASE"/>
</dbReference>
<dbReference type="PANTHER" id="PTHR10742">
    <property type="entry name" value="FLAVIN MONOAMINE OXIDASE"/>
    <property type="match status" value="1"/>
</dbReference>
<comment type="similarity">
    <text evidence="2">Belongs to the tryptophan 2-monooxygenase family.</text>
</comment>
<evidence type="ECO:0000313" key="8">
    <source>
        <dbReference type="EMBL" id="EIM78693.1"/>
    </source>
</evidence>
<dbReference type="PANTHER" id="PTHR10742:SF410">
    <property type="entry name" value="LYSINE-SPECIFIC HISTONE DEMETHYLASE 2"/>
    <property type="match status" value="1"/>
</dbReference>
<reference evidence="8 9" key="1">
    <citation type="submission" date="2012-05" db="EMBL/GenBank/DDBJ databases">
        <title>Genome sequence of Nitritalea halalkaliphila LW7.</title>
        <authorList>
            <person name="Jangir P.K."/>
            <person name="Singh A."/>
            <person name="Shivaji S."/>
            <person name="Sharma R."/>
        </authorList>
    </citation>
    <scope>NUCLEOTIDE SEQUENCE [LARGE SCALE GENOMIC DNA]</scope>
    <source>
        <strain evidence="8 9">LW7</strain>
    </source>
</reference>
<dbReference type="SUPFAM" id="SSF51905">
    <property type="entry name" value="FAD/NAD(P)-binding domain"/>
    <property type="match status" value="1"/>
</dbReference>
<sequence>MGEIEKVIIIGAGVAGLFAGEMLHRAGVPFEILEATDSYGGRLAPLRDFAPYSMDLGAQWLHGERSALGDSARRQGVVLTEDPLEPTYWFEGALRERLPKKVDIFTGRGLPDMSFAAYAAKKGLPASYAHIITALAADLGGSADRISVGAMNEEEKGWSSGTRDYKFAESFFYFIDQQISEEVKAAIRYGRPVREIHYGRNGVTAVDTLGNRYTADKVIVTVSIAVLKSGMMHFDPPLPAEKVAAFDKIGMEAGMKVFLAFKEKFYPAYVVGGPVCAAYIDDSTGKPEGPPVLLAYLIGEQAERLSALGNEEAITRALLEELDTMFMGQASENFVKSYVKDWGKAPYVLGAYSYSTVGIGNARVLAAAPVEDKIYFAGEAMQLNGHHQTVHGAMERAVEVVDEVVKKITRTGPE</sequence>
<evidence type="ECO:0000259" key="7">
    <source>
        <dbReference type="Pfam" id="PF01593"/>
    </source>
</evidence>
<dbReference type="Gene3D" id="3.90.660.10">
    <property type="match status" value="1"/>
</dbReference>
<dbReference type="Pfam" id="PF13450">
    <property type="entry name" value="NAD_binding_8"/>
    <property type="match status" value="1"/>
</dbReference>
<proteinExistence type="inferred from homology"/>
<dbReference type="EC" id="1.13.12.3" evidence="3"/>
<dbReference type="OrthoDB" id="56323at2"/>
<dbReference type="InterPro" id="IPR002937">
    <property type="entry name" value="Amino_oxidase"/>
</dbReference>
<evidence type="ECO:0000256" key="1">
    <source>
        <dbReference type="ARBA" id="ARBA00004814"/>
    </source>
</evidence>
<dbReference type="InterPro" id="IPR050281">
    <property type="entry name" value="Flavin_monoamine_oxidase"/>
</dbReference>
<feature type="domain" description="Amine oxidase" evidence="7">
    <location>
        <begin position="177"/>
        <end position="404"/>
    </location>
</feature>
<dbReference type="InterPro" id="IPR036188">
    <property type="entry name" value="FAD/NAD-bd_sf"/>
</dbReference>
<evidence type="ECO:0000256" key="2">
    <source>
        <dbReference type="ARBA" id="ARBA00005833"/>
    </source>
</evidence>
<dbReference type="GO" id="GO:0050361">
    <property type="term" value="F:tryptophan 2-monooxygenase activity"/>
    <property type="evidence" value="ECO:0007669"/>
    <property type="project" value="UniProtKB-EC"/>
</dbReference>
<dbReference type="Proteomes" id="UP000005551">
    <property type="component" value="Unassembled WGS sequence"/>
</dbReference>
<accession>I5CA41</accession>
<dbReference type="STRING" id="1189621.A3SI_01376"/>
<dbReference type="PATRIC" id="fig|1189621.3.peg.285"/>
<comment type="pathway">
    <text evidence="1">Plant hormone metabolism; auxin biosynthesis.</text>
</comment>